<gene>
    <name evidence="3" type="ORF">BG653_05799</name>
</gene>
<evidence type="ECO:0000256" key="2">
    <source>
        <dbReference type="SAM" id="Phobius"/>
    </source>
</evidence>
<keyword evidence="4" id="KW-1185">Reference proteome</keyword>
<name>A0ABX3XPU3_STRPT</name>
<organism evidence="3 4">
    <name type="scientific">Streptomyces platensis</name>
    <dbReference type="NCBI Taxonomy" id="58346"/>
    <lineage>
        <taxon>Bacteria</taxon>
        <taxon>Bacillati</taxon>
        <taxon>Actinomycetota</taxon>
        <taxon>Actinomycetes</taxon>
        <taxon>Kitasatosporales</taxon>
        <taxon>Streptomycetaceae</taxon>
        <taxon>Streptomyces</taxon>
    </lineage>
</organism>
<dbReference type="GeneID" id="90928997"/>
<feature type="region of interest" description="Disordered" evidence="1">
    <location>
        <begin position="53"/>
        <end position="116"/>
    </location>
</feature>
<keyword evidence="2" id="KW-1133">Transmembrane helix</keyword>
<feature type="region of interest" description="Disordered" evidence="1">
    <location>
        <begin position="1"/>
        <end position="34"/>
    </location>
</feature>
<evidence type="ECO:0000256" key="1">
    <source>
        <dbReference type="SAM" id="MobiDB-lite"/>
    </source>
</evidence>
<accession>A0ABX3XPU3</accession>
<protein>
    <recommendedName>
        <fullName evidence="5">Lipoprotein</fullName>
    </recommendedName>
</protein>
<keyword evidence="2" id="KW-0812">Transmembrane</keyword>
<feature type="compositionally biased region" description="Low complexity" evidence="1">
    <location>
        <begin position="63"/>
        <end position="76"/>
    </location>
</feature>
<proteinExistence type="predicted"/>
<feature type="compositionally biased region" description="Pro residues" evidence="1">
    <location>
        <begin position="7"/>
        <end position="26"/>
    </location>
</feature>
<comment type="caution">
    <text evidence="3">The sequence shown here is derived from an EMBL/GenBank/DDBJ whole genome shotgun (WGS) entry which is preliminary data.</text>
</comment>
<evidence type="ECO:0000313" key="3">
    <source>
        <dbReference type="EMBL" id="OSY39366.1"/>
    </source>
</evidence>
<evidence type="ECO:0008006" key="5">
    <source>
        <dbReference type="Google" id="ProtNLM"/>
    </source>
</evidence>
<evidence type="ECO:0000313" key="4">
    <source>
        <dbReference type="Proteomes" id="UP000194225"/>
    </source>
</evidence>
<keyword evidence="2" id="KW-0472">Membrane</keyword>
<dbReference type="RefSeq" id="WP_244329575.1">
    <property type="nucleotide sequence ID" value="NZ_BAABSS010000069.1"/>
</dbReference>
<dbReference type="Proteomes" id="UP000194225">
    <property type="component" value="Unassembled WGS sequence"/>
</dbReference>
<reference evidence="3 4" key="1">
    <citation type="submission" date="2016-09" db="EMBL/GenBank/DDBJ databases">
        <title>Streptomyces platensis DSM40041, a candidate organism with high potential of specific P450 cytochromes.</title>
        <authorList>
            <person name="Grumaz C."/>
            <person name="Vainshtein Y."/>
            <person name="Kirstahler P."/>
            <person name="Sohn K."/>
        </authorList>
    </citation>
    <scope>NUCLEOTIDE SEQUENCE [LARGE SCALE GENOMIC DNA]</scope>
    <source>
        <strain evidence="3 4">DSM 40041</strain>
    </source>
</reference>
<feature type="compositionally biased region" description="Basic and acidic residues" evidence="1">
    <location>
        <begin position="77"/>
        <end position="109"/>
    </location>
</feature>
<sequence length="206" mass="21294">MTYQQPPSQPGQQPPNPYGMYAPPPKKMSTGAKVGIGCGGAFGALVLLGVIGAAIGGGDSGTPAEKPARAAAAPAPERAKEKAAPADAKPEKKPEKKPEGKPDKPEKKPAPAPESPADQFKAFVAKHGSPNEKAALGHVTKVQGADELNDILDSVDIYTDFTGGLMGPHQSEGKLIASAFADWKESRNGLVTVYDVKGEILSNGNF</sequence>
<dbReference type="EMBL" id="MIGA01000052">
    <property type="protein sequence ID" value="OSY39366.1"/>
    <property type="molecule type" value="Genomic_DNA"/>
</dbReference>
<feature type="transmembrane region" description="Helical" evidence="2">
    <location>
        <begin position="34"/>
        <end position="56"/>
    </location>
</feature>